<keyword evidence="1" id="KW-0175">Coiled coil</keyword>
<sequence length="554" mass="59423">MHDDDEPLTPSEPDEAPPLPEELAELVSEARKKVNVAAANLQQTKTAHDKAQTIQLSAGELAVKLADLGPVDKAGVADTRAKAVADTKAAEEAVDDAKNKAAVEEAAAGAKAKAGAKAEAVTDARSKAADEGAADTKTVVAATEEAVADARAKMVADVKAAEVAEEAAAVAEEAVVDARAKTVAETKAGEAKAVEEAAADTKEVAAAAEEAAADTRGKAAEKVVAAEEEGSADTKAKTAAAEEAAADTRAKTVADAKAGLATAVEEAVADTTRGKAVDEVVVAVEEEGSADAKAKAVADIKDQAVADKAAVANEKKGKKRKNFRQQCRPVGEEILQSMMPEEWREKLEEEIWKELVKFNNTAPEEKYSISISNHRLLQKVAEILPACATMSRMTTKHFLSNIDNFTHCRFHEEKRTTVQAKQVSGWTSSKFAVDSALVAFEKQKQKKAKKKGGKSDRPDERPAGRLGFLDCGCDEDTVLSNFMWFKTWKVKSTNPNFLVKEGMKNDMFSARHCVLFSQAFSSQTCLQIEDFFSTNPVWGTPEYEIRLRFIQVER</sequence>
<feature type="coiled-coil region" evidence="1">
    <location>
        <begin position="161"/>
        <end position="211"/>
    </location>
</feature>
<evidence type="ECO:0000256" key="1">
    <source>
        <dbReference type="SAM" id="Coils"/>
    </source>
</evidence>
<reference evidence="3" key="1">
    <citation type="submission" date="2023-03" db="EMBL/GenBank/DDBJ databases">
        <title>Massive genome expansion in bonnet fungi (Mycena s.s.) driven by repeated elements and novel gene families across ecological guilds.</title>
        <authorList>
            <consortium name="Lawrence Berkeley National Laboratory"/>
            <person name="Harder C.B."/>
            <person name="Miyauchi S."/>
            <person name="Viragh M."/>
            <person name="Kuo A."/>
            <person name="Thoen E."/>
            <person name="Andreopoulos B."/>
            <person name="Lu D."/>
            <person name="Skrede I."/>
            <person name="Drula E."/>
            <person name="Henrissat B."/>
            <person name="Morin E."/>
            <person name="Kohler A."/>
            <person name="Barry K."/>
            <person name="LaButti K."/>
            <person name="Morin E."/>
            <person name="Salamov A."/>
            <person name="Lipzen A."/>
            <person name="Mereny Z."/>
            <person name="Hegedus B."/>
            <person name="Baldrian P."/>
            <person name="Stursova M."/>
            <person name="Weitz H."/>
            <person name="Taylor A."/>
            <person name="Grigoriev I.V."/>
            <person name="Nagy L.G."/>
            <person name="Martin F."/>
            <person name="Kauserud H."/>
        </authorList>
    </citation>
    <scope>NUCLEOTIDE SEQUENCE</scope>
    <source>
        <strain evidence="3">CBHHK002</strain>
    </source>
</reference>
<feature type="compositionally biased region" description="Basic and acidic residues" evidence="2">
    <location>
        <begin position="453"/>
        <end position="463"/>
    </location>
</feature>
<feature type="compositionally biased region" description="Acidic residues" evidence="2">
    <location>
        <begin position="1"/>
        <end position="15"/>
    </location>
</feature>
<proteinExistence type="predicted"/>
<gene>
    <name evidence="3" type="ORF">DFH08DRAFT_951371</name>
</gene>
<feature type="region of interest" description="Disordered" evidence="2">
    <location>
        <begin position="444"/>
        <end position="463"/>
    </location>
</feature>
<dbReference type="EMBL" id="JARIHO010000005">
    <property type="protein sequence ID" value="KAJ7360711.1"/>
    <property type="molecule type" value="Genomic_DNA"/>
</dbReference>
<evidence type="ECO:0000313" key="3">
    <source>
        <dbReference type="EMBL" id="KAJ7360711.1"/>
    </source>
</evidence>
<keyword evidence="4" id="KW-1185">Reference proteome</keyword>
<dbReference type="AlphaFoldDB" id="A0AAD7EZ74"/>
<organism evidence="3 4">
    <name type="scientific">Mycena albidolilacea</name>
    <dbReference type="NCBI Taxonomy" id="1033008"/>
    <lineage>
        <taxon>Eukaryota</taxon>
        <taxon>Fungi</taxon>
        <taxon>Dikarya</taxon>
        <taxon>Basidiomycota</taxon>
        <taxon>Agaricomycotina</taxon>
        <taxon>Agaricomycetes</taxon>
        <taxon>Agaricomycetidae</taxon>
        <taxon>Agaricales</taxon>
        <taxon>Marasmiineae</taxon>
        <taxon>Mycenaceae</taxon>
        <taxon>Mycena</taxon>
    </lineage>
</organism>
<feature type="coiled-coil region" evidence="1">
    <location>
        <begin position="80"/>
        <end position="107"/>
    </location>
</feature>
<feature type="region of interest" description="Disordered" evidence="2">
    <location>
        <begin position="1"/>
        <end position="20"/>
    </location>
</feature>
<comment type="caution">
    <text evidence="3">The sequence shown here is derived from an EMBL/GenBank/DDBJ whole genome shotgun (WGS) entry which is preliminary data.</text>
</comment>
<evidence type="ECO:0000256" key="2">
    <source>
        <dbReference type="SAM" id="MobiDB-lite"/>
    </source>
</evidence>
<dbReference type="Proteomes" id="UP001218218">
    <property type="component" value="Unassembled WGS sequence"/>
</dbReference>
<name>A0AAD7EZ74_9AGAR</name>
<accession>A0AAD7EZ74</accession>
<protein>
    <submittedName>
        <fullName evidence="3">Uncharacterized protein</fullName>
    </submittedName>
</protein>
<evidence type="ECO:0000313" key="4">
    <source>
        <dbReference type="Proteomes" id="UP001218218"/>
    </source>
</evidence>